<dbReference type="EMBL" id="SDPL01000741">
    <property type="protein sequence ID" value="RXZ39430.1"/>
    <property type="molecule type" value="Genomic_DNA"/>
</dbReference>
<dbReference type="Proteomes" id="UP000292881">
    <property type="component" value="Unassembled WGS sequence"/>
</dbReference>
<gene>
    <name evidence="1" type="ORF">ESO86_18020</name>
</gene>
<dbReference type="InterPro" id="IPR015422">
    <property type="entry name" value="PyrdxlP-dep_Trfase_small"/>
</dbReference>
<comment type="caution">
    <text evidence="1">The sequence shown here is derived from an EMBL/GenBank/DDBJ whole genome shotgun (WGS) entry which is preliminary data.</text>
</comment>
<feature type="non-terminal residue" evidence="1">
    <location>
        <position position="1"/>
    </location>
</feature>
<accession>A0A4Q2J8C5</accession>
<evidence type="ECO:0000313" key="2">
    <source>
        <dbReference type="Proteomes" id="UP000292881"/>
    </source>
</evidence>
<protein>
    <submittedName>
        <fullName evidence="1">Cysteine desulfurase-like protein</fullName>
    </submittedName>
</protein>
<dbReference type="Gene3D" id="3.90.1150.10">
    <property type="entry name" value="Aspartate Aminotransferase, domain 1"/>
    <property type="match status" value="1"/>
</dbReference>
<dbReference type="AlphaFoldDB" id="A0A4Q2J8C5"/>
<reference evidence="1 2" key="1">
    <citation type="submission" date="2019-01" db="EMBL/GenBank/DDBJ databases">
        <authorList>
            <person name="Li J."/>
        </authorList>
    </citation>
    <scope>NUCLEOTIDE SEQUENCE [LARGE SCALE GENOMIC DNA]</scope>
    <source>
        <strain evidence="1 2">CGMCC 4.7180</strain>
    </source>
</reference>
<dbReference type="InterPro" id="IPR015424">
    <property type="entry name" value="PyrdxlP-dep_Trfase"/>
</dbReference>
<evidence type="ECO:0000313" key="1">
    <source>
        <dbReference type="EMBL" id="RXZ39430.1"/>
    </source>
</evidence>
<keyword evidence="2" id="KW-1185">Reference proteome</keyword>
<name>A0A4Q2J8C5_9MICO</name>
<dbReference type="SUPFAM" id="SSF53383">
    <property type="entry name" value="PLP-dependent transferases"/>
    <property type="match status" value="1"/>
</dbReference>
<sequence>LADLPGTTVHARASRRTPTLLATFAGHEASVVSDALAADRVLAPSGNFYALEASRHLGLGDAGGLRVGLAPYTDDEDVDRLVAALRRVVR</sequence>
<organism evidence="1 2">
    <name type="scientific">Agromyces binzhouensis</name>
    <dbReference type="NCBI Taxonomy" id="1817495"/>
    <lineage>
        <taxon>Bacteria</taxon>
        <taxon>Bacillati</taxon>
        <taxon>Actinomycetota</taxon>
        <taxon>Actinomycetes</taxon>
        <taxon>Micrococcales</taxon>
        <taxon>Microbacteriaceae</taxon>
        <taxon>Agromyces</taxon>
    </lineage>
</organism>
<proteinExistence type="predicted"/>